<keyword evidence="9" id="KW-0137">Centromere</keyword>
<dbReference type="Pfam" id="PF10444">
    <property type="entry name" value="Nbl1_Borealin_N"/>
    <property type="match status" value="1"/>
</dbReference>
<evidence type="ECO:0000256" key="6">
    <source>
        <dbReference type="ARBA" id="ARBA00022776"/>
    </source>
</evidence>
<feature type="region of interest" description="Disordered" evidence="10">
    <location>
        <begin position="108"/>
        <end position="300"/>
    </location>
</feature>
<organism evidence="12 13">
    <name type="scientific">Zymoseptoria tritici (strain ST99CH_3D7)</name>
    <dbReference type="NCBI Taxonomy" id="1276538"/>
    <lineage>
        <taxon>Eukaryota</taxon>
        <taxon>Fungi</taxon>
        <taxon>Dikarya</taxon>
        <taxon>Ascomycota</taxon>
        <taxon>Pezizomycotina</taxon>
        <taxon>Dothideomycetes</taxon>
        <taxon>Dothideomycetidae</taxon>
        <taxon>Mycosphaerellales</taxon>
        <taxon>Mycosphaerellaceae</taxon>
        <taxon>Zymoseptoria</taxon>
    </lineage>
</organism>
<keyword evidence="7" id="KW-0539">Nucleus</keyword>
<dbReference type="GO" id="GO:0005634">
    <property type="term" value="C:nucleus"/>
    <property type="evidence" value="ECO:0007669"/>
    <property type="project" value="UniProtKB-SubCell"/>
</dbReference>
<evidence type="ECO:0000256" key="5">
    <source>
        <dbReference type="ARBA" id="ARBA00022618"/>
    </source>
</evidence>
<evidence type="ECO:0000256" key="2">
    <source>
        <dbReference type="ARBA" id="ARBA00004584"/>
    </source>
</evidence>
<keyword evidence="8" id="KW-0131">Cell cycle</keyword>
<keyword evidence="13" id="KW-1185">Reference proteome</keyword>
<dbReference type="PANTHER" id="PTHR16040:SF7">
    <property type="entry name" value="AUSTRALIN, ISOFORM A-RELATED"/>
    <property type="match status" value="1"/>
</dbReference>
<dbReference type="Proteomes" id="UP000215127">
    <property type="component" value="Chromosome 1"/>
</dbReference>
<keyword evidence="5" id="KW-0132">Cell division</keyword>
<dbReference type="InterPro" id="IPR018867">
    <property type="entry name" value="Cell_div_borealin"/>
</dbReference>
<evidence type="ECO:0000256" key="8">
    <source>
        <dbReference type="ARBA" id="ARBA00023306"/>
    </source>
</evidence>
<name>A0A1X7RGT3_ZYMT9</name>
<feature type="region of interest" description="Disordered" evidence="10">
    <location>
        <begin position="1"/>
        <end position="33"/>
    </location>
</feature>
<evidence type="ECO:0000256" key="9">
    <source>
        <dbReference type="ARBA" id="ARBA00023328"/>
    </source>
</evidence>
<evidence type="ECO:0000256" key="1">
    <source>
        <dbReference type="ARBA" id="ARBA00004123"/>
    </source>
</evidence>
<evidence type="ECO:0000313" key="12">
    <source>
        <dbReference type="EMBL" id="SMQ46440.1"/>
    </source>
</evidence>
<dbReference type="PANTHER" id="PTHR16040">
    <property type="entry name" value="AUSTRALIN, ISOFORM A-RELATED"/>
    <property type="match status" value="1"/>
</dbReference>
<feature type="compositionally biased region" description="Polar residues" evidence="10">
    <location>
        <begin position="11"/>
        <end position="20"/>
    </location>
</feature>
<feature type="compositionally biased region" description="Low complexity" evidence="10">
    <location>
        <begin position="268"/>
        <end position="291"/>
    </location>
</feature>
<evidence type="ECO:0000256" key="7">
    <source>
        <dbReference type="ARBA" id="ARBA00023242"/>
    </source>
</evidence>
<reference evidence="12 13" key="1">
    <citation type="submission" date="2016-06" db="EMBL/GenBank/DDBJ databases">
        <authorList>
            <person name="Kjaerup R.B."/>
            <person name="Dalgaard T.S."/>
            <person name="Juul-Madsen H.R."/>
        </authorList>
    </citation>
    <scope>NUCLEOTIDE SEQUENCE [LARGE SCALE GENOMIC DNA]</scope>
</reference>
<feature type="compositionally biased region" description="Low complexity" evidence="10">
    <location>
        <begin position="159"/>
        <end position="171"/>
    </location>
</feature>
<keyword evidence="6" id="KW-0498">Mitosis</keyword>
<evidence type="ECO:0000259" key="11">
    <source>
        <dbReference type="Pfam" id="PF10444"/>
    </source>
</evidence>
<dbReference type="GO" id="GO:0051301">
    <property type="term" value="P:cell division"/>
    <property type="evidence" value="ECO:0007669"/>
    <property type="project" value="UniProtKB-KW"/>
</dbReference>
<feature type="compositionally biased region" description="Basic and acidic residues" evidence="10">
    <location>
        <begin position="141"/>
        <end position="152"/>
    </location>
</feature>
<dbReference type="AlphaFoldDB" id="A0A1X7RGT3"/>
<accession>A0A1X7RGT3</accession>
<dbReference type="GO" id="GO:0000775">
    <property type="term" value="C:chromosome, centromeric region"/>
    <property type="evidence" value="ECO:0007669"/>
    <property type="project" value="UniProtKB-SubCell"/>
</dbReference>
<dbReference type="GO" id="GO:0032133">
    <property type="term" value="C:chromosome passenger complex"/>
    <property type="evidence" value="ECO:0007669"/>
    <property type="project" value="TreeGrafter"/>
</dbReference>
<feature type="domain" description="Borealin N-terminal" evidence="11">
    <location>
        <begin position="34"/>
        <end position="89"/>
    </location>
</feature>
<comment type="similarity">
    <text evidence="3">Belongs to the borealin family.</text>
</comment>
<dbReference type="GO" id="GO:0000070">
    <property type="term" value="P:mitotic sister chromatid segregation"/>
    <property type="evidence" value="ECO:0007669"/>
    <property type="project" value="TreeGrafter"/>
</dbReference>
<gene>
    <name evidence="12" type="ORF">ZT3D7_G1586</name>
</gene>
<evidence type="ECO:0000313" key="13">
    <source>
        <dbReference type="Proteomes" id="UP000215127"/>
    </source>
</evidence>
<dbReference type="EMBL" id="LT853692">
    <property type="protein sequence ID" value="SMQ46440.1"/>
    <property type="molecule type" value="Genomic_DNA"/>
</dbReference>
<proteinExistence type="inferred from homology"/>
<dbReference type="GO" id="GO:0051233">
    <property type="term" value="C:spindle midzone"/>
    <property type="evidence" value="ECO:0007669"/>
    <property type="project" value="TreeGrafter"/>
</dbReference>
<dbReference type="InterPro" id="IPR018851">
    <property type="entry name" value="Borealin_N"/>
</dbReference>
<comment type="subcellular location">
    <subcellularLocation>
        <location evidence="2">Chromosome</location>
        <location evidence="2">Centromere</location>
    </subcellularLocation>
    <subcellularLocation>
        <location evidence="1">Nucleus</location>
    </subcellularLocation>
</comment>
<keyword evidence="4" id="KW-0158">Chromosome</keyword>
<evidence type="ECO:0000256" key="10">
    <source>
        <dbReference type="SAM" id="MobiDB-lite"/>
    </source>
</evidence>
<dbReference type="STRING" id="1276538.A0A1X7RGT3"/>
<protein>
    <recommendedName>
        <fullName evidence="11">Borealin N-terminal domain-containing protein</fullName>
    </recommendedName>
</protein>
<feature type="compositionally biased region" description="Polar residues" evidence="10">
    <location>
        <begin position="207"/>
        <end position="218"/>
    </location>
</feature>
<feature type="compositionally biased region" description="Polar residues" evidence="10">
    <location>
        <begin position="254"/>
        <end position="266"/>
    </location>
</feature>
<evidence type="ECO:0000256" key="4">
    <source>
        <dbReference type="ARBA" id="ARBA00022454"/>
    </source>
</evidence>
<sequence>MASYEQMPSMPANNDTNTPERSPARRPAGITQAQKQALIDNLQLELTERARKLRAQTALQAQGLRARLEMRVNRIPQGLRKRNIQELVDEHNTTAKPAPPAAMPIVARAQAAQAPQSTLAKTKQASKRKSEDISMDEDKENEPSENPRELANPKKRTKTTAATANSKATRTISRKPGPSGVLSPKSHNSRTLPHPPAPFKPSALSPEKTQPTRPTSAAQHAVPKATRAPSRQTKRAVAPQSPDNGRVSEGSAASAATTIMSNAKTGTTKKAAVPRKAATAKAATAGRKPAVPKQEPVASTGEARMMTNEYRAWRYTYSKTTMILRTYPLKW</sequence>
<feature type="compositionally biased region" description="Polar residues" evidence="10">
    <location>
        <begin position="113"/>
        <end position="123"/>
    </location>
</feature>
<evidence type="ECO:0000256" key="3">
    <source>
        <dbReference type="ARBA" id="ARBA00009914"/>
    </source>
</evidence>